<protein>
    <recommendedName>
        <fullName evidence="7">BspA family leucine-rich repeat surface protein</fullName>
    </recommendedName>
</protein>
<dbReference type="SUPFAM" id="SSF52058">
    <property type="entry name" value="L domain-like"/>
    <property type="match status" value="1"/>
</dbReference>
<feature type="region of interest" description="Disordered" evidence="2">
    <location>
        <begin position="430"/>
        <end position="464"/>
    </location>
</feature>
<dbReference type="Pfam" id="PF03217">
    <property type="entry name" value="SlpA"/>
    <property type="match status" value="2"/>
</dbReference>
<evidence type="ECO:0000313" key="5">
    <source>
        <dbReference type="EMBL" id="AWM76009.1"/>
    </source>
</evidence>
<organism evidence="5 6">
    <name type="scientific">Lactobacillus kullabergensis</name>
    <dbReference type="NCBI Taxonomy" id="1218493"/>
    <lineage>
        <taxon>Bacteria</taxon>
        <taxon>Bacillati</taxon>
        <taxon>Bacillota</taxon>
        <taxon>Bacilli</taxon>
        <taxon>Lactobacillales</taxon>
        <taxon>Lactobacillaceae</taxon>
        <taxon>Lactobacillus</taxon>
    </lineage>
</organism>
<dbReference type="Pfam" id="PF03382">
    <property type="entry name" value="DUF285"/>
    <property type="match status" value="2"/>
</dbReference>
<dbReference type="RefSeq" id="WP_109586805.1">
    <property type="nucleotide sequence ID" value="NZ_CP029477.1"/>
</dbReference>
<evidence type="ECO:0000256" key="2">
    <source>
        <dbReference type="SAM" id="MobiDB-lite"/>
    </source>
</evidence>
<feature type="compositionally biased region" description="Pro residues" evidence="2">
    <location>
        <begin position="439"/>
        <end position="457"/>
    </location>
</feature>
<gene>
    <name evidence="5" type="ORF">DKL58_08475</name>
</gene>
<feature type="domain" description="S-layer protein C-terminal" evidence="3">
    <location>
        <begin position="650"/>
        <end position="706"/>
    </location>
</feature>
<evidence type="ECO:0000256" key="1">
    <source>
        <dbReference type="ARBA" id="ARBA00022737"/>
    </source>
</evidence>
<feature type="domain" description="S-layer protein C-terminal" evidence="3">
    <location>
        <begin position="534"/>
        <end position="589"/>
    </location>
</feature>
<dbReference type="Gene3D" id="3.10.20.320">
    <property type="entry name" value="Putative peptidoglycan bound protein (lpxtg motif)"/>
    <property type="match status" value="1"/>
</dbReference>
<reference evidence="5 6" key="1">
    <citation type="submission" date="2018-05" db="EMBL/GenBank/DDBJ databases">
        <title>Reference genomes for bee gut microbiota database.</title>
        <authorList>
            <person name="Ellegaard K.M."/>
        </authorList>
    </citation>
    <scope>NUCLEOTIDE SEQUENCE [LARGE SCALE GENOMIC DNA]</scope>
    <source>
        <strain evidence="5 6">ESL0186</strain>
    </source>
</reference>
<keyword evidence="6" id="KW-1185">Reference proteome</keyword>
<dbReference type="EMBL" id="CP029477">
    <property type="protein sequence ID" value="AWM76009.1"/>
    <property type="molecule type" value="Genomic_DNA"/>
</dbReference>
<accession>A0ABN5LEN1</accession>
<sequence length="769" mass="86840">MNKHHFRIKLTTYLAIIAMTVVGLSIIKPQTIFASASPPANSAKETKIATRETKTVPWVSTDIDDNSELSLSYDSTSKTLTIPGNSTAFNDPKPLANALYNVRLDPENVNHIVIQGSLALSGSVRYLFKGFTYLTNIDGLDKLDTSQITDMTSMFSSCYRLSDVNLKNFNTANVTTMSSMFYSCVSLKNIDVSSFNTENVSELSGMFEECRSLNAIDLSSFKTSKVTNTSTMFQNCWSLKSIKFGKDFKTDNVTDMNGMFNNCFVLTDLDVSGFSTANVKTMSYMFGACQSLTKIDVSNFNTDKVTVMNNMFMDCENITELDLSKFNTANVFNMKEMFQYDFRLQRLDISGFDMSKIIYISDMLNDLQSLNLLKLGKDNIVKGTGFDADGTWRNVADGTLNDPKGKNRWSSKELMTNYDPTKDADTYVREGTHFDEPKPPVNPPTPPTPPTPTPTPPSHSSGTIEPIAGAEVRVQYKDKNGLKLAPDKILNGNVGDGYITQELKFAGYLLKARPYNATGFFSYQPQTVTFTYLKGTERMVMHNSYLYDIDGKRLPGEFMSGQIITTYDTENINGKKYYFLGNNTFVKANNITGQKRKLKHKALIYNQKVKKIRHAILKRGRKVTTYGGAVKRKGRYYYIIGLNRYVKKANFNGTERTVMHNSYLYDINGKRKPGEFMSGQIIITYGTENIKGKKYYLLGNNTFVKATNITGQKRKLKHKALIYNQKVKKIRHAILKRGRKVRTFGGAVKRKGRYYYITGLKRYVKKANF</sequence>
<evidence type="ECO:0000259" key="4">
    <source>
        <dbReference type="Pfam" id="PF06458"/>
    </source>
</evidence>
<dbReference type="NCBIfam" id="TIGR02167">
    <property type="entry name" value="Liste_lipo_26"/>
    <property type="match status" value="7"/>
</dbReference>
<evidence type="ECO:0000313" key="6">
    <source>
        <dbReference type="Proteomes" id="UP000246036"/>
    </source>
</evidence>
<dbReference type="Pfam" id="PF06458">
    <property type="entry name" value="MucBP"/>
    <property type="match status" value="1"/>
</dbReference>
<dbReference type="InterPro" id="IPR009459">
    <property type="entry name" value="MucBP_dom"/>
</dbReference>
<dbReference type="InterPro" id="IPR032675">
    <property type="entry name" value="LRR_dom_sf"/>
</dbReference>
<proteinExistence type="predicted"/>
<dbReference type="Proteomes" id="UP000246036">
    <property type="component" value="Chromosome"/>
</dbReference>
<dbReference type="InterPro" id="IPR005046">
    <property type="entry name" value="DUF285"/>
</dbReference>
<dbReference type="InterPro" id="IPR011889">
    <property type="entry name" value="Liste_lipo_26"/>
</dbReference>
<dbReference type="Gene3D" id="3.80.10.10">
    <property type="entry name" value="Ribonuclease Inhibitor"/>
    <property type="match status" value="2"/>
</dbReference>
<name>A0ABN5LEN1_9LACO</name>
<evidence type="ECO:0008006" key="7">
    <source>
        <dbReference type="Google" id="ProtNLM"/>
    </source>
</evidence>
<keyword evidence="1" id="KW-0677">Repeat</keyword>
<feature type="domain" description="MucBP" evidence="4">
    <location>
        <begin position="472"/>
        <end position="532"/>
    </location>
</feature>
<evidence type="ECO:0000259" key="3">
    <source>
        <dbReference type="Pfam" id="PF03217"/>
    </source>
</evidence>
<dbReference type="InterPro" id="IPR024968">
    <property type="entry name" value="SlpA_C_lactobacillus"/>
</dbReference>